<dbReference type="STRING" id="906689.A0A2I0XGN3"/>
<dbReference type="GO" id="GO:0004177">
    <property type="term" value="F:aminopeptidase activity"/>
    <property type="evidence" value="ECO:0007669"/>
    <property type="project" value="UniProtKB-KW"/>
</dbReference>
<dbReference type="Gene3D" id="3.90.230.10">
    <property type="entry name" value="Creatinase/methionine aminopeptidase superfamily"/>
    <property type="match status" value="1"/>
</dbReference>
<dbReference type="EMBL" id="KZ501893">
    <property type="protein sequence ID" value="PKU87076.1"/>
    <property type="molecule type" value="Genomic_DNA"/>
</dbReference>
<dbReference type="PANTHER" id="PTHR43763">
    <property type="entry name" value="XAA-PRO AMINOPEPTIDASE 1"/>
    <property type="match status" value="1"/>
</dbReference>
<dbReference type="Proteomes" id="UP000233837">
    <property type="component" value="Unassembled WGS sequence"/>
</dbReference>
<keyword evidence="2" id="KW-1185">Reference proteome</keyword>
<reference evidence="1 2" key="1">
    <citation type="journal article" date="2016" name="Sci. Rep.">
        <title>The Dendrobium catenatum Lindl. genome sequence provides insights into polysaccharide synthase, floral development and adaptive evolution.</title>
        <authorList>
            <person name="Zhang G.Q."/>
            <person name="Xu Q."/>
            <person name="Bian C."/>
            <person name="Tsai W.C."/>
            <person name="Yeh C.M."/>
            <person name="Liu K.W."/>
            <person name="Yoshida K."/>
            <person name="Zhang L.S."/>
            <person name="Chang S.B."/>
            <person name="Chen F."/>
            <person name="Shi Y."/>
            <person name="Su Y.Y."/>
            <person name="Zhang Y.Q."/>
            <person name="Chen L.J."/>
            <person name="Yin Y."/>
            <person name="Lin M."/>
            <person name="Huang H."/>
            <person name="Deng H."/>
            <person name="Wang Z.W."/>
            <person name="Zhu S.L."/>
            <person name="Zhao X."/>
            <person name="Deng C."/>
            <person name="Niu S.C."/>
            <person name="Huang J."/>
            <person name="Wang M."/>
            <person name="Liu G.H."/>
            <person name="Yang H.J."/>
            <person name="Xiao X.J."/>
            <person name="Hsiao Y.Y."/>
            <person name="Wu W.L."/>
            <person name="Chen Y.Y."/>
            <person name="Mitsuda N."/>
            <person name="Ohme-Takagi M."/>
            <person name="Luo Y.B."/>
            <person name="Van de Peer Y."/>
            <person name="Liu Z.J."/>
        </authorList>
    </citation>
    <scope>NUCLEOTIDE SEQUENCE [LARGE SCALE GENOMIC DNA]</scope>
    <source>
        <tissue evidence="1">The whole plant</tissue>
    </source>
</reference>
<keyword evidence="1" id="KW-0645">Protease</keyword>
<sequence length="120" mass="13926">MFDRLFEFVTLRVKSELEPKATLPVRPLFVDEVTNYCVILLQNHFELDGLRKAHIRDGAAVVQYLVWLDGEMQKVYGAAGFFTEPEETHKRKHQETEKLTEVSVSDKLESFRAKKEVSLL</sequence>
<reference evidence="1 2" key="2">
    <citation type="journal article" date="2017" name="Nature">
        <title>The Apostasia genome and the evolution of orchids.</title>
        <authorList>
            <person name="Zhang G.Q."/>
            <person name="Liu K.W."/>
            <person name="Li Z."/>
            <person name="Lohaus R."/>
            <person name="Hsiao Y.Y."/>
            <person name="Niu S.C."/>
            <person name="Wang J.Y."/>
            <person name="Lin Y.C."/>
            <person name="Xu Q."/>
            <person name="Chen L.J."/>
            <person name="Yoshida K."/>
            <person name="Fujiwara S."/>
            <person name="Wang Z.W."/>
            <person name="Zhang Y.Q."/>
            <person name="Mitsuda N."/>
            <person name="Wang M."/>
            <person name="Liu G.H."/>
            <person name="Pecoraro L."/>
            <person name="Huang H.X."/>
            <person name="Xiao X.J."/>
            <person name="Lin M."/>
            <person name="Wu X.Y."/>
            <person name="Wu W.L."/>
            <person name="Chen Y.Y."/>
            <person name="Chang S.B."/>
            <person name="Sakamoto S."/>
            <person name="Ohme-Takagi M."/>
            <person name="Yagi M."/>
            <person name="Zeng S.J."/>
            <person name="Shen C.Y."/>
            <person name="Yeh C.M."/>
            <person name="Luo Y.B."/>
            <person name="Tsai W.C."/>
            <person name="Van de Peer Y."/>
            <person name="Liu Z.J."/>
        </authorList>
    </citation>
    <scope>NUCLEOTIDE SEQUENCE [LARGE SCALE GENOMIC DNA]</scope>
    <source>
        <tissue evidence="1">The whole plant</tissue>
    </source>
</reference>
<proteinExistence type="predicted"/>
<organism evidence="1 2">
    <name type="scientific">Dendrobium catenatum</name>
    <dbReference type="NCBI Taxonomy" id="906689"/>
    <lineage>
        <taxon>Eukaryota</taxon>
        <taxon>Viridiplantae</taxon>
        <taxon>Streptophyta</taxon>
        <taxon>Embryophyta</taxon>
        <taxon>Tracheophyta</taxon>
        <taxon>Spermatophyta</taxon>
        <taxon>Magnoliopsida</taxon>
        <taxon>Liliopsida</taxon>
        <taxon>Asparagales</taxon>
        <taxon>Orchidaceae</taxon>
        <taxon>Epidendroideae</taxon>
        <taxon>Malaxideae</taxon>
        <taxon>Dendrobiinae</taxon>
        <taxon>Dendrobium</taxon>
    </lineage>
</organism>
<name>A0A2I0XGN3_9ASPA</name>
<accession>A0A2I0XGN3</accession>
<keyword evidence="1" id="KW-0378">Hydrolase</keyword>
<evidence type="ECO:0000313" key="2">
    <source>
        <dbReference type="Proteomes" id="UP000233837"/>
    </source>
</evidence>
<protein>
    <submittedName>
        <fullName evidence="1">Xaa-Pro aminopeptidase</fullName>
    </submittedName>
</protein>
<gene>
    <name evidence="1" type="ORF">MA16_Dca006484</name>
</gene>
<evidence type="ECO:0000313" key="1">
    <source>
        <dbReference type="EMBL" id="PKU87076.1"/>
    </source>
</evidence>
<dbReference type="AlphaFoldDB" id="A0A2I0XGN3"/>
<dbReference type="InterPro" id="IPR036005">
    <property type="entry name" value="Creatinase/aminopeptidase-like"/>
</dbReference>
<dbReference type="PANTHER" id="PTHR43763:SF12">
    <property type="entry name" value="AMINOPEPTIDASE P1"/>
    <property type="match status" value="1"/>
</dbReference>
<keyword evidence="1" id="KW-0031">Aminopeptidase</keyword>
<dbReference type="InterPro" id="IPR050422">
    <property type="entry name" value="X-Pro_aminopeptidase_P"/>
</dbReference>